<dbReference type="InterPro" id="IPR005887">
    <property type="entry name" value="GH92_a_mannosidase_put"/>
</dbReference>
<dbReference type="Pfam" id="PF07971">
    <property type="entry name" value="Glyco_hydro_92"/>
    <property type="match status" value="1"/>
</dbReference>
<dbReference type="Proteomes" id="UP001500542">
    <property type="component" value="Unassembled WGS sequence"/>
</dbReference>
<feature type="signal peptide" evidence="2">
    <location>
        <begin position="1"/>
        <end position="34"/>
    </location>
</feature>
<organism evidence="5 6">
    <name type="scientific">Kribbella koreensis</name>
    <dbReference type="NCBI Taxonomy" id="57909"/>
    <lineage>
        <taxon>Bacteria</taxon>
        <taxon>Bacillati</taxon>
        <taxon>Actinomycetota</taxon>
        <taxon>Actinomycetes</taxon>
        <taxon>Propionibacteriales</taxon>
        <taxon>Kribbellaceae</taxon>
        <taxon>Kribbella</taxon>
    </lineage>
</organism>
<dbReference type="InterPro" id="IPR008928">
    <property type="entry name" value="6-hairpin_glycosidase_sf"/>
</dbReference>
<evidence type="ECO:0000256" key="2">
    <source>
        <dbReference type="SAM" id="SignalP"/>
    </source>
</evidence>
<feature type="region of interest" description="Disordered" evidence="1">
    <location>
        <begin position="293"/>
        <end position="313"/>
    </location>
</feature>
<accession>A0ABN1PAH1</accession>
<dbReference type="EMBL" id="BAAAHK010000001">
    <property type="protein sequence ID" value="GAA0925071.1"/>
    <property type="molecule type" value="Genomic_DNA"/>
</dbReference>
<keyword evidence="6" id="KW-1185">Reference proteome</keyword>
<evidence type="ECO:0000256" key="1">
    <source>
        <dbReference type="SAM" id="MobiDB-lite"/>
    </source>
</evidence>
<dbReference type="InterPro" id="IPR012939">
    <property type="entry name" value="Glyco_hydro_92"/>
</dbReference>
<gene>
    <name evidence="5" type="ORF">GCM10009554_04400</name>
</gene>
<feature type="region of interest" description="Disordered" evidence="1">
    <location>
        <begin position="32"/>
        <end position="68"/>
    </location>
</feature>
<sequence>MGNPLKKSALRRRASVVLAGSLIAAVSLTTSALAGPSPAPPSPGPGKKAQPTTATPDTAPPGLRAPNVIGSSRITASSLDPTDHVDPLIGTTNAGNVFPGAVTPQGMFSFSPETTRGNAYRTAAPGGYLYSATKIRGFSLTHMSGTGCAGGSGDIPIFPYAGEVTTSPQSDATDATYASTFSHANEVAKPGYYKVGLDSGITTELAATPRTGSAKFTFPADKASSLLFRTSNSEVGSSDAQISIDPATRTITGSVTAGNFCGYLASVGRHSYYTLHFVAQFDQPFAKTGTWKDTTVSPGSTSAQGGTTYGPDGWMPANKGSGGYVGFDAKTVNMRIGISYVSKENAQANLTAENPTGTALEATAAQAKQAWRDQLNKIQVDGGTPAARTTFYTALYHALLHPNLFSDVNGEYWGFDQQKHRVKGVQQAQYATFSGWDVYRSQVQLLTLIEPRKAGDIAQSLLNQANQNGGIWDRWTHASGSTAVMTGDPAAPAVAGIYAFGGTNFDARDALKSLVKAATVPTAKDLSSAGKPVMSIGQRPSLDKYLALHYIPTKSNAWGGAVETLEDTTADFAIAQLALKTNDSKTYDQFLKRSQYWQNVFNPDNGGYIQNRDENGAWPGFEPATGDGFAEGSSAQYTWMIPHNRAGLFDAMGGQAKASQRLDAFFKDPNGNWALTHSGDLHAEMDNEPSINTPWIYNYTGQPYKTQETLRQAMTQLWNTTTGGIPGNDDLGAMSSWYVWTALGLYPDVPSRADLQVGAPTFTHAIIHRDHGKSIEITAPEAPAQYVQSLSVNGENSSKAWLDEDFVKHGGTLDFHLGTTPNTVWGSAAKDAPRSWRTGEIPYQTSTDTSRLVVAPGSTSGPVAITAHRLNGNASSVKYTVTTPAGLTASPASGTFTVDPVSGVGSAPVTISAAAGTPDGRYSVTVALQAADGTALPRLGFTVVVGEPNSFSVLREGVAASDDAGDHNEADYDGGGVSYSRQALAAAGLVPGATVTKEGLTFTWPAVPAGDPDNVPADGQLLNLSVPAGATKLSFVGSAVNGNQQTTATLTYSDGSTAPIDLSFSDWTLGGGGDTIHYGNLIVATTPYRNEAGGGKDNVTTHIFATAPFTFPAGKTPVSVTLPKNRDLRIFTLATG</sequence>
<dbReference type="Gene3D" id="1.20.1050.60">
    <property type="entry name" value="alpha-1,2-mannosidase"/>
    <property type="match status" value="1"/>
</dbReference>
<dbReference type="Gene3D" id="3.30.2080.10">
    <property type="entry name" value="GH92 mannosidase domain"/>
    <property type="match status" value="1"/>
</dbReference>
<dbReference type="PANTHER" id="PTHR12143">
    <property type="entry name" value="PEPTIDE N-GLYCANASE PNGASE -RELATED"/>
    <property type="match status" value="1"/>
</dbReference>
<dbReference type="Pfam" id="PF17678">
    <property type="entry name" value="Glyco_hydro_92N"/>
    <property type="match status" value="1"/>
</dbReference>
<evidence type="ECO:0000313" key="6">
    <source>
        <dbReference type="Proteomes" id="UP001500542"/>
    </source>
</evidence>
<proteinExistence type="predicted"/>
<dbReference type="PANTHER" id="PTHR12143:SF39">
    <property type="entry name" value="SECRETED PROTEIN"/>
    <property type="match status" value="1"/>
</dbReference>
<feature type="compositionally biased region" description="Polar residues" evidence="1">
    <location>
        <begin position="293"/>
        <end position="306"/>
    </location>
</feature>
<keyword evidence="2" id="KW-0732">Signal</keyword>
<dbReference type="GO" id="GO:0016787">
    <property type="term" value="F:hydrolase activity"/>
    <property type="evidence" value="ECO:0007669"/>
    <property type="project" value="UniProtKB-KW"/>
</dbReference>
<dbReference type="InterPro" id="IPR041371">
    <property type="entry name" value="GH92_N"/>
</dbReference>
<comment type="caution">
    <text evidence="5">The sequence shown here is derived from an EMBL/GenBank/DDBJ whole genome shotgun (WGS) entry which is preliminary data.</text>
</comment>
<dbReference type="InterPro" id="IPR014718">
    <property type="entry name" value="GH-type_carb-bd"/>
</dbReference>
<feature type="domain" description="Glycosyl hydrolase family 92" evidence="3">
    <location>
        <begin position="345"/>
        <end position="818"/>
    </location>
</feature>
<protein>
    <submittedName>
        <fullName evidence="5">GH92 family glycosyl hydrolase</fullName>
    </submittedName>
</protein>
<dbReference type="SUPFAM" id="SSF48208">
    <property type="entry name" value="Six-hairpin glycosidases"/>
    <property type="match status" value="1"/>
</dbReference>
<evidence type="ECO:0000259" key="3">
    <source>
        <dbReference type="Pfam" id="PF07971"/>
    </source>
</evidence>
<dbReference type="InterPro" id="IPR050883">
    <property type="entry name" value="PNGase"/>
</dbReference>
<dbReference type="Gene3D" id="2.70.98.10">
    <property type="match status" value="1"/>
</dbReference>
<dbReference type="Gene3D" id="1.20.1610.10">
    <property type="entry name" value="alpha-1,2-mannosidases domains"/>
    <property type="match status" value="1"/>
</dbReference>
<reference evidence="5 6" key="1">
    <citation type="journal article" date="2019" name="Int. J. Syst. Evol. Microbiol.">
        <title>The Global Catalogue of Microorganisms (GCM) 10K type strain sequencing project: providing services to taxonomists for standard genome sequencing and annotation.</title>
        <authorList>
            <consortium name="The Broad Institute Genomics Platform"/>
            <consortium name="The Broad Institute Genome Sequencing Center for Infectious Disease"/>
            <person name="Wu L."/>
            <person name="Ma J."/>
        </authorList>
    </citation>
    <scope>NUCLEOTIDE SEQUENCE [LARGE SCALE GENOMIC DNA]</scope>
    <source>
        <strain evidence="5 6">JCM 10977</strain>
    </source>
</reference>
<feature type="chain" id="PRO_5046417475" evidence="2">
    <location>
        <begin position="35"/>
        <end position="1136"/>
    </location>
</feature>
<feature type="domain" description="Glycosyl hydrolase family 92 N-terminal" evidence="4">
    <location>
        <begin position="84"/>
        <end position="339"/>
    </location>
</feature>
<name>A0ABN1PAH1_9ACTN</name>
<evidence type="ECO:0000313" key="5">
    <source>
        <dbReference type="EMBL" id="GAA0925071.1"/>
    </source>
</evidence>
<dbReference type="NCBIfam" id="TIGR01180">
    <property type="entry name" value="aman2_put"/>
    <property type="match status" value="1"/>
</dbReference>
<feature type="compositionally biased region" description="Low complexity" evidence="1">
    <location>
        <begin position="51"/>
        <end position="61"/>
    </location>
</feature>
<keyword evidence="5" id="KW-0378">Hydrolase</keyword>
<evidence type="ECO:0000259" key="4">
    <source>
        <dbReference type="Pfam" id="PF17678"/>
    </source>
</evidence>